<dbReference type="AlphaFoldDB" id="F9WMA1"/>
<protein>
    <submittedName>
        <fullName evidence="3">Uncharacterized protein</fullName>
    </submittedName>
</protein>
<keyword evidence="4" id="KW-1185">Reference proteome</keyword>
<name>F9WMA1_TRYVY</name>
<dbReference type="VEuPathDB" id="TriTrypDB:TvY486_0013480"/>
<sequence>MQRLFCGCAFLLAAASVAALAQDPGPGSNAAEFAVLCGAYRAAKAVQDSAEQMRAEIEKFVAVGREGHVVEETGGQGGGAGIGPHEAVGEAGTKGPRAIAAGLAKLAESYAMQAIYGTEEVGSEQKVPDAEDETNALLTMLRGTKAENGGFDEEGNDEGLILPMILLCNDGTSGNKSCGSSEGTKCPCSTAAVNNGSLENTEAKDKVWSVLKATEGTDMDSTKHLIVGNWLITKHICENHTTHARSLGTAADLAGQLEAAAHAIVHAMKPSGKAEGYSQQKMCLGQVVSNQACDGGKNSGAYACACFDKAAEANRGKGIKFINHLLTAANALRSLQRLRDEETRHNA</sequence>
<dbReference type="EMBL" id="CAEX01001603">
    <property type="protein sequence ID" value="CCD18653.1"/>
    <property type="molecule type" value="Genomic_DNA"/>
</dbReference>
<accession>F9WMA1</accession>
<gene>
    <name evidence="3" type="ORF">TvY486_0013480</name>
</gene>
<feature type="chain" id="PRO_5003390619" evidence="2">
    <location>
        <begin position="22"/>
        <end position="347"/>
    </location>
</feature>
<feature type="non-terminal residue" evidence="3">
    <location>
        <position position="347"/>
    </location>
</feature>
<feature type="region of interest" description="Disordered" evidence="1">
    <location>
        <begin position="72"/>
        <end position="93"/>
    </location>
</feature>
<evidence type="ECO:0000313" key="3">
    <source>
        <dbReference type="EMBL" id="CCD18653.1"/>
    </source>
</evidence>
<reference evidence="3 4" key="1">
    <citation type="journal article" date="2012" name="Proc. Natl. Acad. Sci. U.S.A.">
        <title>Antigenic diversity is generated by distinct evolutionary mechanisms in African trypanosome species.</title>
        <authorList>
            <person name="Jackson A.P."/>
            <person name="Berry A."/>
            <person name="Aslett M."/>
            <person name="Allison H.C."/>
            <person name="Burton P."/>
            <person name="Vavrova-Anderson J."/>
            <person name="Brown R."/>
            <person name="Browne H."/>
            <person name="Corton N."/>
            <person name="Hauser H."/>
            <person name="Gamble J."/>
            <person name="Gilderthorp R."/>
            <person name="Marcello L."/>
            <person name="McQuillan J."/>
            <person name="Otto T.D."/>
            <person name="Quail M.A."/>
            <person name="Sanders M.J."/>
            <person name="van Tonder A."/>
            <person name="Ginger M.L."/>
            <person name="Field M.C."/>
            <person name="Barry J.D."/>
            <person name="Hertz-Fowler C."/>
            <person name="Berriman M."/>
        </authorList>
    </citation>
    <scope>NUCLEOTIDE SEQUENCE</scope>
    <source>
        <strain evidence="3 4">Y486</strain>
    </source>
</reference>
<evidence type="ECO:0000256" key="1">
    <source>
        <dbReference type="SAM" id="MobiDB-lite"/>
    </source>
</evidence>
<feature type="signal peptide" evidence="2">
    <location>
        <begin position="1"/>
        <end position="21"/>
    </location>
</feature>
<organism evidence="3 4">
    <name type="scientific">Trypanosoma vivax (strain Y486)</name>
    <dbReference type="NCBI Taxonomy" id="1055687"/>
    <lineage>
        <taxon>Eukaryota</taxon>
        <taxon>Discoba</taxon>
        <taxon>Euglenozoa</taxon>
        <taxon>Kinetoplastea</taxon>
        <taxon>Metakinetoplastina</taxon>
        <taxon>Trypanosomatida</taxon>
        <taxon>Trypanosomatidae</taxon>
        <taxon>Trypanosoma</taxon>
        <taxon>Duttonella</taxon>
    </lineage>
</organism>
<keyword evidence="2" id="KW-0732">Signal</keyword>
<proteinExistence type="predicted"/>
<evidence type="ECO:0000256" key="2">
    <source>
        <dbReference type="SAM" id="SignalP"/>
    </source>
</evidence>
<evidence type="ECO:0000313" key="4">
    <source>
        <dbReference type="Proteomes" id="UP000009027"/>
    </source>
</evidence>
<dbReference type="Proteomes" id="UP000009027">
    <property type="component" value="Unassembled WGS sequence"/>
</dbReference>